<sequence length="216" mass="23605">MAEDFLKVIWSATEWGQEPVTGKALAERFGTTAASVSDTMRRLDAQGLIIHEPYKPARLTAAGERHAVAMVRKHRLIESFLVGTLGYSWEEVHDEAENLEHAVSEKMIDRIDSLLGHPARDPHGDPIPTVDGTTRRPAHAVNLAEAEPGTYEVTRISDENPGLLRLLARHGLRPGAVVDIAEAETAGSMVLTPHEDGARVVLRSEATRGLWVISTT</sequence>
<dbReference type="SUPFAM" id="SSF50037">
    <property type="entry name" value="C-terminal domain of transcriptional repressors"/>
    <property type="match status" value="1"/>
</dbReference>
<dbReference type="PANTHER" id="PTHR33238">
    <property type="entry name" value="IRON (METAL) DEPENDENT REPRESSOR, DTXR FAMILY"/>
    <property type="match status" value="1"/>
</dbReference>
<feature type="domain" description="HTH dtxR-type" evidence="13">
    <location>
        <begin position="1"/>
        <end position="60"/>
    </location>
</feature>
<dbReference type="InterPro" id="IPR022689">
    <property type="entry name" value="Iron_dep_repressor"/>
</dbReference>
<dbReference type="RefSeq" id="WP_241895449.1">
    <property type="nucleotide sequence ID" value="NZ_FUHW01000014.1"/>
</dbReference>
<dbReference type="InterPro" id="IPR022687">
    <property type="entry name" value="HTH_DTXR"/>
</dbReference>
<dbReference type="GO" id="GO:0046914">
    <property type="term" value="F:transition metal ion binding"/>
    <property type="evidence" value="ECO:0007669"/>
    <property type="project" value="InterPro"/>
</dbReference>
<dbReference type="InterPro" id="IPR036421">
    <property type="entry name" value="Fe_dep_repressor_sf"/>
</dbReference>
<dbReference type="FunFam" id="1.10.60.10:FF:000004">
    <property type="entry name" value="DtxR family transcriptional regulator"/>
    <property type="match status" value="1"/>
</dbReference>
<name>A0A1R4F9U5_9MICC</name>
<evidence type="ECO:0000256" key="9">
    <source>
        <dbReference type="ARBA" id="ARBA00023159"/>
    </source>
</evidence>
<dbReference type="SUPFAM" id="SSF47979">
    <property type="entry name" value="Iron-dependent repressor protein, dimerization domain"/>
    <property type="match status" value="1"/>
</dbReference>
<dbReference type="InterPro" id="IPR036388">
    <property type="entry name" value="WH-like_DNA-bd_sf"/>
</dbReference>
<dbReference type="Pfam" id="PF01325">
    <property type="entry name" value="Fe_dep_repress"/>
    <property type="match status" value="1"/>
</dbReference>
<evidence type="ECO:0000256" key="10">
    <source>
        <dbReference type="ARBA" id="ARBA00023163"/>
    </source>
</evidence>
<dbReference type="InterPro" id="IPR001367">
    <property type="entry name" value="Fe_dep_repressor"/>
</dbReference>
<dbReference type="GO" id="GO:0045892">
    <property type="term" value="P:negative regulation of DNA-templated transcription"/>
    <property type="evidence" value="ECO:0007669"/>
    <property type="project" value="TreeGrafter"/>
</dbReference>
<gene>
    <name evidence="14" type="ORF">FM101_02885</name>
</gene>
<keyword evidence="6" id="KW-0408">Iron</keyword>
<dbReference type="Pfam" id="PF02742">
    <property type="entry name" value="Fe_dep_repr_C"/>
    <property type="match status" value="1"/>
</dbReference>
<keyword evidence="4" id="KW-0963">Cytoplasm</keyword>
<dbReference type="InterPro" id="IPR007167">
    <property type="entry name" value="Fe-transptr_FeoA-like"/>
</dbReference>
<evidence type="ECO:0000256" key="8">
    <source>
        <dbReference type="ARBA" id="ARBA00023125"/>
    </source>
</evidence>
<evidence type="ECO:0000256" key="11">
    <source>
        <dbReference type="ARBA" id="ARBA00023211"/>
    </source>
</evidence>
<dbReference type="InterPro" id="IPR008988">
    <property type="entry name" value="Transcriptional_repressor_C"/>
</dbReference>
<evidence type="ECO:0000256" key="3">
    <source>
        <dbReference type="ARBA" id="ARBA00011738"/>
    </source>
</evidence>
<evidence type="ECO:0000256" key="12">
    <source>
        <dbReference type="ARBA" id="ARBA00032593"/>
    </source>
</evidence>
<dbReference type="InterPro" id="IPR038157">
    <property type="entry name" value="FeoA_core_dom"/>
</dbReference>
<dbReference type="Gene3D" id="1.10.10.10">
    <property type="entry name" value="Winged helix-like DNA-binding domain superfamily/Winged helix DNA-binding domain"/>
    <property type="match status" value="1"/>
</dbReference>
<evidence type="ECO:0000313" key="14">
    <source>
        <dbReference type="EMBL" id="SJM52654.1"/>
    </source>
</evidence>
<evidence type="ECO:0000256" key="6">
    <source>
        <dbReference type="ARBA" id="ARBA00023004"/>
    </source>
</evidence>
<evidence type="ECO:0000259" key="13">
    <source>
        <dbReference type="PROSITE" id="PS50944"/>
    </source>
</evidence>
<evidence type="ECO:0000256" key="7">
    <source>
        <dbReference type="ARBA" id="ARBA00023015"/>
    </source>
</evidence>
<dbReference type="SMART" id="SM00899">
    <property type="entry name" value="FeoA"/>
    <property type="match status" value="1"/>
</dbReference>
<keyword evidence="10" id="KW-0804">Transcription</keyword>
<protein>
    <recommendedName>
        <fullName evidence="12">Manganese transport regulator</fullName>
    </recommendedName>
</protein>
<evidence type="ECO:0000256" key="4">
    <source>
        <dbReference type="ARBA" id="ARBA00022490"/>
    </source>
</evidence>
<dbReference type="PANTHER" id="PTHR33238:SF11">
    <property type="entry name" value="TRANSCRIPTIONAL REGULATOR MNTR"/>
    <property type="match status" value="1"/>
</dbReference>
<dbReference type="SUPFAM" id="SSF46785">
    <property type="entry name" value="Winged helix' DNA-binding domain"/>
    <property type="match status" value="1"/>
</dbReference>
<keyword evidence="9" id="KW-0010">Activator</keyword>
<dbReference type="PROSITE" id="PS50944">
    <property type="entry name" value="HTH_DTXR"/>
    <property type="match status" value="1"/>
</dbReference>
<reference evidence="14 15" key="1">
    <citation type="submission" date="2017-02" db="EMBL/GenBank/DDBJ databases">
        <authorList>
            <person name="Peterson S.W."/>
        </authorList>
    </citation>
    <scope>NUCLEOTIDE SEQUENCE [LARGE SCALE GENOMIC DNA]</scope>
    <source>
        <strain evidence="14 15">B Ar 00.02</strain>
    </source>
</reference>
<dbReference type="Pfam" id="PF04023">
    <property type="entry name" value="FeoA"/>
    <property type="match status" value="1"/>
</dbReference>
<keyword evidence="5" id="KW-0678">Repressor</keyword>
<dbReference type="InterPro" id="IPR050536">
    <property type="entry name" value="DtxR_MntR_Metal-Reg"/>
</dbReference>
<dbReference type="Proteomes" id="UP000195913">
    <property type="component" value="Unassembled WGS sequence"/>
</dbReference>
<keyword evidence="7" id="KW-0805">Transcription regulation</keyword>
<dbReference type="GO" id="GO:0005737">
    <property type="term" value="C:cytoplasm"/>
    <property type="evidence" value="ECO:0007669"/>
    <property type="project" value="UniProtKB-SubCell"/>
</dbReference>
<proteinExistence type="inferred from homology"/>
<comment type="subcellular location">
    <subcellularLocation>
        <location evidence="1">Cytoplasm</location>
    </subcellularLocation>
</comment>
<keyword evidence="15" id="KW-1185">Reference proteome</keyword>
<evidence type="ECO:0000256" key="1">
    <source>
        <dbReference type="ARBA" id="ARBA00004496"/>
    </source>
</evidence>
<dbReference type="AlphaFoldDB" id="A0A1R4F9U5"/>
<accession>A0A1R4F9U5</accession>
<evidence type="ECO:0000313" key="15">
    <source>
        <dbReference type="Proteomes" id="UP000195913"/>
    </source>
</evidence>
<comment type="subunit">
    <text evidence="3">Homodimer.</text>
</comment>
<comment type="similarity">
    <text evidence="2">Belongs to the DtxR/MntR family.</text>
</comment>
<dbReference type="SMART" id="SM00529">
    <property type="entry name" value="HTH_DTXR"/>
    <property type="match status" value="1"/>
</dbReference>
<dbReference type="GO" id="GO:0003700">
    <property type="term" value="F:DNA-binding transcription factor activity"/>
    <property type="evidence" value="ECO:0007669"/>
    <property type="project" value="InterPro"/>
</dbReference>
<evidence type="ECO:0000256" key="2">
    <source>
        <dbReference type="ARBA" id="ARBA00007871"/>
    </source>
</evidence>
<dbReference type="Gene3D" id="1.10.60.10">
    <property type="entry name" value="Iron dependent repressor, metal binding and dimerisation domain"/>
    <property type="match status" value="1"/>
</dbReference>
<dbReference type="Gene3D" id="2.30.30.90">
    <property type="match status" value="1"/>
</dbReference>
<keyword evidence="8" id="KW-0238">DNA-binding</keyword>
<organism evidence="14 15">
    <name type="scientific">Arthrobacter rhombi</name>
    <dbReference type="NCBI Taxonomy" id="71253"/>
    <lineage>
        <taxon>Bacteria</taxon>
        <taxon>Bacillati</taxon>
        <taxon>Actinomycetota</taxon>
        <taxon>Actinomycetes</taxon>
        <taxon>Micrococcales</taxon>
        <taxon>Micrococcaceae</taxon>
        <taxon>Arthrobacter</taxon>
    </lineage>
</organism>
<dbReference type="EMBL" id="FUHW01000014">
    <property type="protein sequence ID" value="SJM52654.1"/>
    <property type="molecule type" value="Genomic_DNA"/>
</dbReference>
<dbReference type="GO" id="GO:0046983">
    <property type="term" value="F:protein dimerization activity"/>
    <property type="evidence" value="ECO:0007669"/>
    <property type="project" value="InterPro"/>
</dbReference>
<dbReference type="GO" id="GO:0003677">
    <property type="term" value="F:DNA binding"/>
    <property type="evidence" value="ECO:0007669"/>
    <property type="project" value="UniProtKB-KW"/>
</dbReference>
<dbReference type="InterPro" id="IPR036390">
    <property type="entry name" value="WH_DNA-bd_sf"/>
</dbReference>
<keyword evidence="11" id="KW-0464">Manganese</keyword>
<evidence type="ECO:0000256" key="5">
    <source>
        <dbReference type="ARBA" id="ARBA00022491"/>
    </source>
</evidence>